<comment type="catalytic activity">
    <reaction evidence="7 8">
        <text>(R)-pantoate + beta-alanine + ATP = (R)-pantothenate + AMP + diphosphate + H(+)</text>
        <dbReference type="Rhea" id="RHEA:10912"/>
        <dbReference type="ChEBI" id="CHEBI:15378"/>
        <dbReference type="ChEBI" id="CHEBI:15980"/>
        <dbReference type="ChEBI" id="CHEBI:29032"/>
        <dbReference type="ChEBI" id="CHEBI:30616"/>
        <dbReference type="ChEBI" id="CHEBI:33019"/>
        <dbReference type="ChEBI" id="CHEBI:57966"/>
        <dbReference type="ChEBI" id="CHEBI:456215"/>
        <dbReference type="EC" id="6.3.2.1"/>
    </reaction>
</comment>
<evidence type="ECO:0000256" key="7">
    <source>
        <dbReference type="ARBA" id="ARBA00048258"/>
    </source>
</evidence>
<dbReference type="HAMAP" id="MF_00158">
    <property type="entry name" value="PanC"/>
    <property type="match status" value="1"/>
</dbReference>
<comment type="caution">
    <text evidence="9">The sequence shown here is derived from an EMBL/GenBank/DDBJ whole genome shotgun (WGS) entry which is preliminary data.</text>
</comment>
<dbReference type="Proteomes" id="UP001549799">
    <property type="component" value="Unassembled WGS sequence"/>
</dbReference>
<dbReference type="SUPFAM" id="SSF52374">
    <property type="entry name" value="Nucleotidylyl transferase"/>
    <property type="match status" value="1"/>
</dbReference>
<feature type="binding site" evidence="8">
    <location>
        <position position="61"/>
    </location>
    <ligand>
        <name>(R)-pantoate</name>
        <dbReference type="ChEBI" id="CHEBI:15980"/>
    </ligand>
</feature>
<dbReference type="RefSeq" id="WP_354613689.1">
    <property type="nucleotide sequence ID" value="NZ_JBEXAE010000001.1"/>
</dbReference>
<keyword evidence="3 8" id="KW-0436">Ligase</keyword>
<name>A0ABV2SQ83_9FLAO</name>
<evidence type="ECO:0000256" key="5">
    <source>
        <dbReference type="ARBA" id="ARBA00022741"/>
    </source>
</evidence>
<feature type="binding site" evidence="8">
    <location>
        <position position="178"/>
    </location>
    <ligand>
        <name>ATP</name>
        <dbReference type="ChEBI" id="CHEBI:30616"/>
    </ligand>
</feature>
<dbReference type="InterPro" id="IPR042176">
    <property type="entry name" value="Pantoate_ligase_C"/>
</dbReference>
<feature type="binding site" evidence="8">
    <location>
        <begin position="30"/>
        <end position="37"/>
    </location>
    <ligand>
        <name>ATP</name>
        <dbReference type="ChEBI" id="CHEBI:30616"/>
    </ligand>
</feature>
<dbReference type="EMBL" id="JBEXAE010000001">
    <property type="protein sequence ID" value="MET6989320.1"/>
    <property type="molecule type" value="Genomic_DNA"/>
</dbReference>
<dbReference type="Gene3D" id="3.30.1300.10">
    <property type="entry name" value="Pantoate-beta-alanine ligase, C-terminal domain"/>
    <property type="match status" value="1"/>
</dbReference>
<accession>A0ABV2SQ83</accession>
<keyword evidence="10" id="KW-1185">Reference proteome</keyword>
<feature type="active site" description="Proton donor" evidence="8">
    <location>
        <position position="37"/>
    </location>
</feature>
<keyword evidence="5 8" id="KW-0547">Nucleotide-binding</keyword>
<proteinExistence type="inferred from homology"/>
<evidence type="ECO:0000256" key="4">
    <source>
        <dbReference type="ARBA" id="ARBA00022655"/>
    </source>
</evidence>
<dbReference type="InterPro" id="IPR004821">
    <property type="entry name" value="Cyt_trans-like"/>
</dbReference>
<dbReference type="GO" id="GO:0004592">
    <property type="term" value="F:pantoate-beta-alanine ligase activity"/>
    <property type="evidence" value="ECO:0007669"/>
    <property type="project" value="UniProtKB-EC"/>
</dbReference>
<keyword evidence="8" id="KW-0963">Cytoplasm</keyword>
<evidence type="ECO:0000256" key="6">
    <source>
        <dbReference type="ARBA" id="ARBA00022840"/>
    </source>
</evidence>
<feature type="binding site" evidence="8">
    <location>
        <begin position="149"/>
        <end position="152"/>
    </location>
    <ligand>
        <name>ATP</name>
        <dbReference type="ChEBI" id="CHEBI:30616"/>
    </ligand>
</feature>
<reference evidence="9 10" key="1">
    <citation type="submission" date="2024-07" db="EMBL/GenBank/DDBJ databases">
        <title>The genome sequence of type strain Sediminicola arcticus GDMCC 1.2805.</title>
        <authorList>
            <person name="Liu Y."/>
        </authorList>
    </citation>
    <scope>NUCLEOTIDE SEQUENCE [LARGE SCALE GENOMIC DNA]</scope>
    <source>
        <strain evidence="9 10">GDMCC 1.2805</strain>
    </source>
</reference>
<feature type="binding site" evidence="8">
    <location>
        <position position="61"/>
    </location>
    <ligand>
        <name>beta-alanine</name>
        <dbReference type="ChEBI" id="CHEBI:57966"/>
    </ligand>
</feature>
<dbReference type="EC" id="6.3.2.1" evidence="8"/>
<comment type="subcellular location">
    <subcellularLocation>
        <location evidence="8">Cytoplasm</location>
    </subcellularLocation>
</comment>
<evidence type="ECO:0000256" key="3">
    <source>
        <dbReference type="ARBA" id="ARBA00022598"/>
    </source>
</evidence>
<feature type="binding site" evidence="8">
    <location>
        <begin position="186"/>
        <end position="189"/>
    </location>
    <ligand>
        <name>ATP</name>
        <dbReference type="ChEBI" id="CHEBI:30616"/>
    </ligand>
</feature>
<sequence length="282" mass="31993">MLVFQTKNELKTYLTISNSNAKKIGMVPTMGALHLGHASLVEKAISENDLTVVSIFVNPTQFNNQEDLLKYPSTFEKDSQLLKSISKDIIIFAPSVSEMYSDHVASKKYDFQGLDKVMEGAFREGHFDGVGTIVESLLLTASPDRAYFGEKDFQQLQIIKKLVRLQNIPVAIIGCPILRESNGLAMSSRNERLSKELRKEAGFIYETLKQISEKFSEQSVLAIMEWAKDQFHFHPNLQLEYLQIAEEDTLKPINIKRKNKKYRAFIAVFANGVRLIDNIALN</sequence>
<keyword evidence="4 8" id="KW-0566">Pantothenate biosynthesis</keyword>
<keyword evidence="6 8" id="KW-0067">ATP-binding</keyword>
<dbReference type="PANTHER" id="PTHR21299">
    <property type="entry name" value="CYTIDYLATE KINASE/PANTOATE-BETA-ALANINE LIGASE"/>
    <property type="match status" value="1"/>
</dbReference>
<gene>
    <name evidence="8 9" type="primary">panC</name>
    <name evidence="9" type="ORF">ABXZ36_01505</name>
</gene>
<dbReference type="InterPro" id="IPR003721">
    <property type="entry name" value="Pantoate_ligase"/>
</dbReference>
<evidence type="ECO:0000256" key="2">
    <source>
        <dbReference type="ARBA" id="ARBA00009256"/>
    </source>
</evidence>
<protein>
    <recommendedName>
        <fullName evidence="8">Pantothenate synthetase</fullName>
        <shortName evidence="8">PS</shortName>
        <ecNumber evidence="8">6.3.2.1</ecNumber>
    </recommendedName>
    <alternativeName>
        <fullName evidence="8">Pantoate--beta-alanine ligase</fullName>
    </alternativeName>
    <alternativeName>
        <fullName evidence="8">Pantoate-activating enzyme</fullName>
    </alternativeName>
</protein>
<comment type="pathway">
    <text evidence="1 8">Cofactor biosynthesis; (R)-pantothenate biosynthesis; (R)-pantothenate from (R)-pantoate and beta-alanine: step 1/1.</text>
</comment>
<evidence type="ECO:0000256" key="1">
    <source>
        <dbReference type="ARBA" id="ARBA00004990"/>
    </source>
</evidence>
<dbReference type="PANTHER" id="PTHR21299:SF1">
    <property type="entry name" value="PANTOATE--BETA-ALANINE LIGASE"/>
    <property type="match status" value="1"/>
</dbReference>
<comment type="function">
    <text evidence="8">Catalyzes the condensation of pantoate with beta-alanine in an ATP-dependent reaction via a pantoyl-adenylate intermediate.</text>
</comment>
<comment type="miscellaneous">
    <text evidence="8">The reaction proceeds by a bi uni uni bi ping pong mechanism.</text>
</comment>
<dbReference type="Gene3D" id="3.40.50.620">
    <property type="entry name" value="HUPs"/>
    <property type="match status" value="1"/>
</dbReference>
<evidence type="ECO:0000256" key="8">
    <source>
        <dbReference type="HAMAP-Rule" id="MF_00158"/>
    </source>
</evidence>
<comment type="subunit">
    <text evidence="8">Homodimer.</text>
</comment>
<evidence type="ECO:0000313" key="10">
    <source>
        <dbReference type="Proteomes" id="UP001549799"/>
    </source>
</evidence>
<comment type="similarity">
    <text evidence="2 8">Belongs to the pantothenate synthetase family.</text>
</comment>
<evidence type="ECO:0000313" key="9">
    <source>
        <dbReference type="EMBL" id="MET6989320.1"/>
    </source>
</evidence>
<dbReference type="NCBIfam" id="TIGR00018">
    <property type="entry name" value="panC"/>
    <property type="match status" value="1"/>
</dbReference>
<dbReference type="Pfam" id="PF02569">
    <property type="entry name" value="Pantoate_ligase"/>
    <property type="match status" value="1"/>
</dbReference>
<feature type="binding site" evidence="8">
    <location>
        <position position="155"/>
    </location>
    <ligand>
        <name>(R)-pantoate</name>
        <dbReference type="ChEBI" id="CHEBI:15980"/>
    </ligand>
</feature>
<organism evidence="9 10">
    <name type="scientific">Sediminicola arcticus</name>
    <dbReference type="NCBI Taxonomy" id="1574308"/>
    <lineage>
        <taxon>Bacteria</taxon>
        <taxon>Pseudomonadati</taxon>
        <taxon>Bacteroidota</taxon>
        <taxon>Flavobacteriia</taxon>
        <taxon>Flavobacteriales</taxon>
        <taxon>Flavobacteriaceae</taxon>
        <taxon>Sediminicola</taxon>
    </lineage>
</organism>
<dbReference type="NCBIfam" id="TIGR00125">
    <property type="entry name" value="cyt_tran_rel"/>
    <property type="match status" value="1"/>
</dbReference>
<dbReference type="InterPro" id="IPR014729">
    <property type="entry name" value="Rossmann-like_a/b/a_fold"/>
</dbReference>
<dbReference type="CDD" id="cd00560">
    <property type="entry name" value="PanC"/>
    <property type="match status" value="1"/>
</dbReference>